<name>A0A1D8NSC4_9BURK</name>
<reference evidence="2 3" key="1">
    <citation type="submission" date="2016-10" db="EMBL/GenBank/DDBJ databases">
        <title>Hydorgenophaga sp. LPB0072 isolated from gastropod.</title>
        <authorList>
            <person name="Kim E."/>
            <person name="Yi H."/>
        </authorList>
    </citation>
    <scope>NUCLEOTIDE SEQUENCE [LARGE SCALE GENOMIC DNA]</scope>
    <source>
        <strain evidence="2 3">LPB0072</strain>
    </source>
</reference>
<accession>A0A1D8NSC4</accession>
<dbReference type="STRING" id="1763535.LPB072_02910"/>
<evidence type="ECO:0000313" key="2">
    <source>
        <dbReference type="EMBL" id="AOW11965.1"/>
    </source>
</evidence>
<gene>
    <name evidence="2" type="ORF">LPB072_02910</name>
</gene>
<sequence>MNTMKRCSLFLSTARRSLLLSMGLLAAGLGASAQAQGVVRNFPDTALRGTMEVGQPPWITMDGEKAQLSPGSRIRGTSNTLVMSGGLVGQKLVVNYVLAPGGLVHDVWILTEAEAALKRPRAADLKN</sequence>
<feature type="signal peptide" evidence="1">
    <location>
        <begin position="1"/>
        <end position="26"/>
    </location>
</feature>
<keyword evidence="1" id="KW-0732">Signal</keyword>
<dbReference type="Proteomes" id="UP000185680">
    <property type="component" value="Chromosome"/>
</dbReference>
<protein>
    <submittedName>
        <fullName evidence="2">Uncharacterized protein</fullName>
    </submittedName>
</protein>
<evidence type="ECO:0000256" key="1">
    <source>
        <dbReference type="SAM" id="SignalP"/>
    </source>
</evidence>
<organism evidence="2 3">
    <name type="scientific">Hydrogenophaga crassostreae</name>
    <dbReference type="NCBI Taxonomy" id="1763535"/>
    <lineage>
        <taxon>Bacteria</taxon>
        <taxon>Pseudomonadati</taxon>
        <taxon>Pseudomonadota</taxon>
        <taxon>Betaproteobacteria</taxon>
        <taxon>Burkholderiales</taxon>
        <taxon>Comamonadaceae</taxon>
        <taxon>Hydrogenophaga</taxon>
    </lineage>
</organism>
<dbReference type="KEGG" id="hyl:LPB072_02910"/>
<feature type="chain" id="PRO_5009110685" evidence="1">
    <location>
        <begin position="27"/>
        <end position="127"/>
    </location>
</feature>
<proteinExistence type="predicted"/>
<dbReference type="EMBL" id="CP017476">
    <property type="protein sequence ID" value="AOW11965.1"/>
    <property type="molecule type" value="Genomic_DNA"/>
</dbReference>
<dbReference type="AlphaFoldDB" id="A0A1D8NSC4"/>
<evidence type="ECO:0000313" key="3">
    <source>
        <dbReference type="Proteomes" id="UP000185680"/>
    </source>
</evidence>